<dbReference type="Pfam" id="PF08021">
    <property type="entry name" value="FAD_binding_9"/>
    <property type="match status" value="1"/>
</dbReference>
<dbReference type="EMBL" id="JAVDWO010000010">
    <property type="protein sequence ID" value="MDR7193801.1"/>
    <property type="molecule type" value="Genomic_DNA"/>
</dbReference>
<dbReference type="Gene3D" id="3.40.50.80">
    <property type="entry name" value="Nucleotide-binding domain of ferredoxin-NADP reductase (FNR) module"/>
    <property type="match status" value="1"/>
</dbReference>
<dbReference type="InterPro" id="IPR017938">
    <property type="entry name" value="Riboflavin_synthase-like_b-brl"/>
</dbReference>
<evidence type="ECO:0000313" key="4">
    <source>
        <dbReference type="Proteomes" id="UP001256588"/>
    </source>
</evidence>
<dbReference type="Gene3D" id="2.40.30.10">
    <property type="entry name" value="Translation factors"/>
    <property type="match status" value="1"/>
</dbReference>
<name>A0ABU1XYD8_9GAMM</name>
<dbReference type="RefSeq" id="WP_310236398.1">
    <property type="nucleotide sequence ID" value="NZ_JAVDWO010000010.1"/>
</dbReference>
<keyword evidence="4" id="KW-1185">Reference proteome</keyword>
<evidence type="ECO:0000256" key="1">
    <source>
        <dbReference type="ARBA" id="ARBA00035644"/>
    </source>
</evidence>
<feature type="domain" description="FAD-binding FR-type" evidence="2">
    <location>
        <begin position="6"/>
        <end position="133"/>
    </location>
</feature>
<comment type="caution">
    <text evidence="3">The sequence shown here is derived from an EMBL/GenBank/DDBJ whole genome shotgun (WGS) entry which is preliminary data.</text>
</comment>
<dbReference type="SUPFAM" id="SSF63380">
    <property type="entry name" value="Riboflavin synthase domain-like"/>
    <property type="match status" value="1"/>
</dbReference>
<dbReference type="InterPro" id="IPR039261">
    <property type="entry name" value="FNR_nucleotide-bd"/>
</dbReference>
<dbReference type="InterPro" id="IPR013113">
    <property type="entry name" value="SIP_FAD-bd"/>
</dbReference>
<reference evidence="3 4" key="1">
    <citation type="submission" date="2023-07" db="EMBL/GenBank/DDBJ databases">
        <title>Sorghum-associated microbial communities from plants grown in Nebraska, USA.</title>
        <authorList>
            <person name="Schachtman D."/>
        </authorList>
    </citation>
    <scope>NUCLEOTIDE SEQUENCE [LARGE SCALE GENOMIC DNA]</scope>
    <source>
        <strain evidence="3 4">4099</strain>
    </source>
</reference>
<evidence type="ECO:0000259" key="2">
    <source>
        <dbReference type="PROSITE" id="PS51384"/>
    </source>
</evidence>
<dbReference type="PANTHER" id="PTHR30157">
    <property type="entry name" value="FERRIC REDUCTASE, NADPH-DEPENDENT"/>
    <property type="match status" value="1"/>
</dbReference>
<dbReference type="PROSITE" id="PS51384">
    <property type="entry name" value="FAD_FR"/>
    <property type="match status" value="1"/>
</dbReference>
<gene>
    <name evidence="3" type="ORF">J2W68_002538</name>
</gene>
<accession>A0ABU1XYD8</accession>
<dbReference type="Pfam" id="PF04954">
    <property type="entry name" value="SIP"/>
    <property type="match status" value="1"/>
</dbReference>
<dbReference type="InterPro" id="IPR007037">
    <property type="entry name" value="SIP_rossman_dom"/>
</dbReference>
<dbReference type="CDD" id="cd06193">
    <property type="entry name" value="siderophore_interacting"/>
    <property type="match status" value="1"/>
</dbReference>
<dbReference type="InterPro" id="IPR017927">
    <property type="entry name" value="FAD-bd_FR_type"/>
</dbReference>
<dbReference type="Proteomes" id="UP001256588">
    <property type="component" value="Unassembled WGS sequence"/>
</dbReference>
<proteinExistence type="inferred from homology"/>
<protein>
    <submittedName>
        <fullName evidence="3">NADPH-dependent ferric siderophore reductase</fullName>
    </submittedName>
</protein>
<dbReference type="InterPro" id="IPR039374">
    <property type="entry name" value="SIP_fam"/>
</dbReference>
<dbReference type="PANTHER" id="PTHR30157:SF0">
    <property type="entry name" value="NADPH-DEPENDENT FERRIC-CHELATE REDUCTASE"/>
    <property type="match status" value="1"/>
</dbReference>
<organism evidence="3 4">
    <name type="scientific">Luteimonas terrae</name>
    <dbReference type="NCBI Taxonomy" id="1530191"/>
    <lineage>
        <taxon>Bacteria</taxon>
        <taxon>Pseudomonadati</taxon>
        <taxon>Pseudomonadota</taxon>
        <taxon>Gammaproteobacteria</taxon>
        <taxon>Lysobacterales</taxon>
        <taxon>Lysobacteraceae</taxon>
        <taxon>Luteimonas</taxon>
    </lineage>
</organism>
<evidence type="ECO:0000313" key="3">
    <source>
        <dbReference type="EMBL" id="MDR7193801.1"/>
    </source>
</evidence>
<sequence length="300" mass="32468">MSRASYRKFSLHVCRRTALSPSFVRITLHDTSVAAMTTHAPDQRVKLFFPLQDGAMPALPDGDDWYARYREMPAGTRPPMRTYTIRALRPAQCEVDVDFVLHGDGGPASAWATRANVGDPLLMLAPDAAFDGTPDGFEWRPSAGLRQVLLAGDKTALPAIAGILEALAAQPDPPRVVALLEIPEDADRLELRAPRDAALHWLPRATSGAAHGARLQSALRLLMPAAPSPDVHASDAHAEIDLDMEILGMRSAAGDHGFQAWIACESGAAMAMRRHLTTALGIDKRAVACMGYWRLGRAQD</sequence>
<comment type="similarity">
    <text evidence="1">Belongs to the SIP oxidoreductase family.</text>
</comment>